<dbReference type="CDD" id="cd08646">
    <property type="entry name" value="FMT_core_Met-tRNA-FMT_N"/>
    <property type="match status" value="1"/>
</dbReference>
<keyword evidence="3 5" id="KW-0808">Transferase</keyword>
<dbReference type="GO" id="GO:0005829">
    <property type="term" value="C:cytosol"/>
    <property type="evidence" value="ECO:0007669"/>
    <property type="project" value="TreeGrafter"/>
</dbReference>
<dbReference type="PANTHER" id="PTHR11138">
    <property type="entry name" value="METHIONYL-TRNA FORMYLTRANSFERASE"/>
    <property type="match status" value="1"/>
</dbReference>
<dbReference type="InterPro" id="IPR002376">
    <property type="entry name" value="Formyl_transf_N"/>
</dbReference>
<evidence type="ECO:0000256" key="4">
    <source>
        <dbReference type="ARBA" id="ARBA00022917"/>
    </source>
</evidence>
<dbReference type="InterPro" id="IPR041711">
    <property type="entry name" value="Met-tRNA-FMT_N"/>
</dbReference>
<name>E0XVA6_9ACTN</name>
<reference evidence="8" key="1">
    <citation type="journal article" date="2011" name="Environ. Microbiol.">
        <title>Time-series analyses of Monterey Bay coastal microbial picoplankton using a 'genome proxy' microarray.</title>
        <authorList>
            <person name="Rich V.I."/>
            <person name="Pham V.D."/>
            <person name="Eppley J."/>
            <person name="Shi Y."/>
            <person name="DeLong E.F."/>
        </authorList>
    </citation>
    <scope>NUCLEOTIDE SEQUENCE</scope>
</reference>
<feature type="domain" description="Formyl transferase N-terminal" evidence="6">
    <location>
        <begin position="12"/>
        <end position="177"/>
    </location>
</feature>
<feature type="binding site" evidence="5">
    <location>
        <begin position="108"/>
        <end position="111"/>
    </location>
    <ligand>
        <name>(6S)-5,6,7,8-tetrahydrofolate</name>
        <dbReference type="ChEBI" id="CHEBI:57453"/>
    </ligand>
</feature>
<sequence length="296" mass="31050">MIAPPPAHPGRLVYLGNPEVAVAPLTALHEAGHDVALVVTSPDRRRGRRSEPTPTPVGARALELGIPVAHDLSAVVDSGADLGVVVAYGRIIPVDILARVPMLNLHFSLLPRWRGAAPVERALLAGDQTTGVCLMEVAEGLDVGGVHARVEVPIRSTDTADGLRERLAVLGARLLVDSLAAGLSAPAPQEGIATHAHKLHREDLALDWDRSAPELERLVRVGGAWTTFRDGDLKVWRAEVSDEVVPGPPGSIVGDLVATGVGALRLLEVQPASRSRMGASAWLGGARPVADERLGG</sequence>
<evidence type="ECO:0000256" key="1">
    <source>
        <dbReference type="ARBA" id="ARBA00010699"/>
    </source>
</evidence>
<evidence type="ECO:0000256" key="5">
    <source>
        <dbReference type="HAMAP-Rule" id="MF_00182"/>
    </source>
</evidence>
<dbReference type="InterPro" id="IPR036477">
    <property type="entry name" value="Formyl_transf_N_sf"/>
</dbReference>
<dbReference type="SUPFAM" id="SSF50486">
    <property type="entry name" value="FMT C-terminal domain-like"/>
    <property type="match status" value="1"/>
</dbReference>
<evidence type="ECO:0000256" key="3">
    <source>
        <dbReference type="ARBA" id="ARBA00022679"/>
    </source>
</evidence>
<dbReference type="Pfam" id="PF02911">
    <property type="entry name" value="Formyl_trans_C"/>
    <property type="match status" value="1"/>
</dbReference>
<dbReference type="EC" id="2.1.2.9" evidence="2 5"/>
<protein>
    <recommendedName>
        <fullName evidence="2 5">Methionyl-tRNA formyltransferase</fullName>
        <ecNumber evidence="2 5">2.1.2.9</ecNumber>
    </recommendedName>
</protein>
<evidence type="ECO:0000256" key="2">
    <source>
        <dbReference type="ARBA" id="ARBA00012261"/>
    </source>
</evidence>
<comment type="similarity">
    <text evidence="1 5">Belongs to the Fmt family.</text>
</comment>
<comment type="catalytic activity">
    <reaction evidence="5">
        <text>L-methionyl-tRNA(fMet) + (6R)-10-formyltetrahydrofolate = N-formyl-L-methionyl-tRNA(fMet) + (6S)-5,6,7,8-tetrahydrofolate + H(+)</text>
        <dbReference type="Rhea" id="RHEA:24380"/>
        <dbReference type="Rhea" id="RHEA-COMP:9952"/>
        <dbReference type="Rhea" id="RHEA-COMP:9953"/>
        <dbReference type="ChEBI" id="CHEBI:15378"/>
        <dbReference type="ChEBI" id="CHEBI:57453"/>
        <dbReference type="ChEBI" id="CHEBI:78530"/>
        <dbReference type="ChEBI" id="CHEBI:78844"/>
        <dbReference type="ChEBI" id="CHEBI:195366"/>
        <dbReference type="EC" id="2.1.2.9"/>
    </reaction>
</comment>
<accession>E0XVA6</accession>
<dbReference type="InterPro" id="IPR044135">
    <property type="entry name" value="Met-tRNA-FMT_C"/>
</dbReference>
<comment type="function">
    <text evidence="5">Attaches a formyl group to the free amino group of methionyl-tRNA(fMet). The formyl group appears to play a dual role in the initiator identity of N-formylmethionyl-tRNA by promoting its recognition by IF2 and preventing the misappropriation of this tRNA by the elongation apparatus.</text>
</comment>
<evidence type="ECO:0000259" key="7">
    <source>
        <dbReference type="Pfam" id="PF02911"/>
    </source>
</evidence>
<dbReference type="CDD" id="cd08704">
    <property type="entry name" value="Met_tRNA_FMT_C"/>
    <property type="match status" value="1"/>
</dbReference>
<feature type="domain" description="Formyl transferase C-terminal" evidence="7">
    <location>
        <begin position="198"/>
        <end position="286"/>
    </location>
</feature>
<dbReference type="InterPro" id="IPR005794">
    <property type="entry name" value="Fmt"/>
</dbReference>
<gene>
    <name evidence="5" type="primary">fmt</name>
</gene>
<dbReference type="AlphaFoldDB" id="E0XVA6"/>
<evidence type="ECO:0000259" key="6">
    <source>
        <dbReference type="Pfam" id="PF00551"/>
    </source>
</evidence>
<dbReference type="HAMAP" id="MF_00182">
    <property type="entry name" value="Formyl_trans"/>
    <property type="match status" value="1"/>
</dbReference>
<dbReference type="EMBL" id="GU474887">
    <property type="protein sequence ID" value="ADI18347.1"/>
    <property type="molecule type" value="Genomic_DNA"/>
</dbReference>
<dbReference type="SUPFAM" id="SSF53328">
    <property type="entry name" value="Formyltransferase"/>
    <property type="match status" value="1"/>
</dbReference>
<dbReference type="InterPro" id="IPR011034">
    <property type="entry name" value="Formyl_transferase-like_C_sf"/>
</dbReference>
<evidence type="ECO:0000313" key="8">
    <source>
        <dbReference type="EMBL" id="ADI18347.1"/>
    </source>
</evidence>
<dbReference type="PANTHER" id="PTHR11138:SF5">
    <property type="entry name" value="METHIONYL-TRNA FORMYLTRANSFERASE, MITOCHONDRIAL"/>
    <property type="match status" value="1"/>
</dbReference>
<dbReference type="InterPro" id="IPR005793">
    <property type="entry name" value="Formyl_trans_C"/>
</dbReference>
<keyword evidence="4 5" id="KW-0648">Protein biosynthesis</keyword>
<dbReference type="GO" id="GO:0004479">
    <property type="term" value="F:methionyl-tRNA formyltransferase activity"/>
    <property type="evidence" value="ECO:0007669"/>
    <property type="project" value="UniProtKB-UniRule"/>
</dbReference>
<organism evidence="8">
    <name type="scientific">uncultured actinobacterium HF4000_04C13</name>
    <dbReference type="NCBI Taxonomy" id="711002"/>
    <lineage>
        <taxon>Bacteria</taxon>
        <taxon>Bacillati</taxon>
        <taxon>Actinomycetota</taxon>
        <taxon>Actinomycetes</taxon>
        <taxon>environmental samples</taxon>
    </lineage>
</organism>
<dbReference type="Pfam" id="PF00551">
    <property type="entry name" value="Formyl_trans_N"/>
    <property type="match status" value="1"/>
</dbReference>
<proteinExistence type="inferred from homology"/>
<dbReference type="Gene3D" id="3.40.50.12230">
    <property type="match status" value="1"/>
</dbReference>